<feature type="compositionally biased region" description="Acidic residues" evidence="1">
    <location>
        <begin position="38"/>
        <end position="59"/>
    </location>
</feature>
<evidence type="ECO:0000256" key="1">
    <source>
        <dbReference type="SAM" id="MobiDB-lite"/>
    </source>
</evidence>
<name>A0AAP0RI08_LIQFO</name>
<accession>A0AAP0RI08</accession>
<dbReference type="AlphaFoldDB" id="A0AAP0RI08"/>
<dbReference type="Proteomes" id="UP001415857">
    <property type="component" value="Unassembled WGS sequence"/>
</dbReference>
<reference evidence="2 3" key="1">
    <citation type="journal article" date="2024" name="Plant J.">
        <title>Genome sequences and population genomics reveal climatic adaptation and genomic divergence between two closely related sweetgum species.</title>
        <authorList>
            <person name="Xu W.Q."/>
            <person name="Ren C.Q."/>
            <person name="Zhang X.Y."/>
            <person name="Comes H.P."/>
            <person name="Liu X.H."/>
            <person name="Li Y.G."/>
            <person name="Kettle C.J."/>
            <person name="Jalonen R."/>
            <person name="Gaisberger H."/>
            <person name="Ma Y.Z."/>
            <person name="Qiu Y.X."/>
        </authorList>
    </citation>
    <scope>NUCLEOTIDE SEQUENCE [LARGE SCALE GENOMIC DNA]</scope>
    <source>
        <strain evidence="2">Hangzhou</strain>
    </source>
</reference>
<keyword evidence="3" id="KW-1185">Reference proteome</keyword>
<sequence>MHHLSVGYAIQWVSICSDGLLHAANFKCTDHSSGFSDDGAEGFDDDFDKMADSSEDEKE</sequence>
<evidence type="ECO:0000313" key="2">
    <source>
        <dbReference type="EMBL" id="KAK9278262.1"/>
    </source>
</evidence>
<evidence type="ECO:0000313" key="3">
    <source>
        <dbReference type="Proteomes" id="UP001415857"/>
    </source>
</evidence>
<comment type="caution">
    <text evidence="2">The sequence shown here is derived from an EMBL/GenBank/DDBJ whole genome shotgun (WGS) entry which is preliminary data.</text>
</comment>
<dbReference type="EMBL" id="JBBPBK010000009">
    <property type="protein sequence ID" value="KAK9278262.1"/>
    <property type="molecule type" value="Genomic_DNA"/>
</dbReference>
<feature type="region of interest" description="Disordered" evidence="1">
    <location>
        <begin position="37"/>
        <end position="59"/>
    </location>
</feature>
<gene>
    <name evidence="2" type="ORF">L1049_027827</name>
</gene>
<proteinExistence type="predicted"/>
<organism evidence="2 3">
    <name type="scientific">Liquidambar formosana</name>
    <name type="common">Formosan gum</name>
    <dbReference type="NCBI Taxonomy" id="63359"/>
    <lineage>
        <taxon>Eukaryota</taxon>
        <taxon>Viridiplantae</taxon>
        <taxon>Streptophyta</taxon>
        <taxon>Embryophyta</taxon>
        <taxon>Tracheophyta</taxon>
        <taxon>Spermatophyta</taxon>
        <taxon>Magnoliopsida</taxon>
        <taxon>eudicotyledons</taxon>
        <taxon>Gunneridae</taxon>
        <taxon>Pentapetalae</taxon>
        <taxon>Saxifragales</taxon>
        <taxon>Altingiaceae</taxon>
        <taxon>Liquidambar</taxon>
    </lineage>
</organism>
<protein>
    <submittedName>
        <fullName evidence="2">Uncharacterized protein</fullName>
    </submittedName>
</protein>